<accession>A0A0V8A049</accession>
<reference evidence="1 2" key="1">
    <citation type="journal article" date="2015" name="Genome Announc.">
        <title>Draft Genome of the Euendolithic (true boring) Cyanobacterium Mastigocoleus testarum strain BC008.</title>
        <authorList>
            <person name="Guida B.S."/>
            <person name="Garcia-Pichel F."/>
        </authorList>
    </citation>
    <scope>NUCLEOTIDE SEQUENCE [LARGE SCALE GENOMIC DNA]</scope>
    <source>
        <strain evidence="1 2">BC008</strain>
    </source>
</reference>
<evidence type="ECO:0000313" key="2">
    <source>
        <dbReference type="Proteomes" id="UP000053372"/>
    </source>
</evidence>
<evidence type="ECO:0000313" key="1">
    <source>
        <dbReference type="EMBL" id="KST69999.1"/>
    </source>
</evidence>
<comment type="caution">
    <text evidence="1">The sequence shown here is derived from an EMBL/GenBank/DDBJ whole genome shotgun (WGS) entry which is preliminary data.</text>
</comment>
<dbReference type="PANTHER" id="PTHR36109">
    <property type="entry name" value="MEMBRANE PROTEIN-RELATED"/>
    <property type="match status" value="1"/>
</dbReference>
<organism evidence="1 2">
    <name type="scientific">Mastigocoleus testarum BC008</name>
    <dbReference type="NCBI Taxonomy" id="371196"/>
    <lineage>
        <taxon>Bacteria</taxon>
        <taxon>Bacillati</taxon>
        <taxon>Cyanobacteriota</taxon>
        <taxon>Cyanophyceae</taxon>
        <taxon>Nostocales</taxon>
        <taxon>Hapalosiphonaceae</taxon>
        <taxon>Mastigocoleus</taxon>
    </lineage>
</organism>
<dbReference type="Proteomes" id="UP000053372">
    <property type="component" value="Unassembled WGS sequence"/>
</dbReference>
<name>A0A0V8A049_9CYAN</name>
<dbReference type="OrthoDB" id="462701at2"/>
<protein>
    <submittedName>
        <fullName evidence="1">Uncharacterized protein</fullName>
    </submittedName>
</protein>
<dbReference type="InterPro" id="IPR052948">
    <property type="entry name" value="Low_temp-induced_all0457"/>
</dbReference>
<keyword evidence="2" id="KW-1185">Reference proteome</keyword>
<dbReference type="EMBL" id="LMTZ01000008">
    <property type="protein sequence ID" value="KST69999.1"/>
    <property type="molecule type" value="Genomic_DNA"/>
</dbReference>
<proteinExistence type="predicted"/>
<sequence>MDIDRNKRAIGVFVSRKDIGLALKRLKNAKFSIDQILIVGKKEDFSGVELNKNINKRENQYIINRAFSNNSINGLIESLISLGVLIIPGNQAVMLAGTEAPVVASALSRNPIATATEGLNLTLIRLGIPEEKAKIYSYLVEQGHYLLIVNGDSREIALAEMICRSHGVENWDTCAMSAVTSTILNRRYQYGVGLFFLRQDLEKALKDLRENDFPMGQVAVVAKRTDRLDNIYNVAITAPQYNFAAFDIPDDIAKHYNYRVFLGDYLVLLSGTAIQLAAARNILEKYQVQNYATFHPALVTSATV</sequence>
<gene>
    <name evidence="1" type="ORF">BC008_06060</name>
</gene>
<dbReference type="AlphaFoldDB" id="A0A0V8A049"/>
<dbReference type="PANTHER" id="PTHR36109:SF2">
    <property type="entry name" value="MEMBRANE PROTEIN"/>
    <property type="match status" value="1"/>
</dbReference>
<dbReference type="RefSeq" id="WP_027845342.1">
    <property type="nucleotide sequence ID" value="NZ_LMTZ01000008.1"/>
</dbReference>